<dbReference type="RefSeq" id="WP_386744791.1">
    <property type="nucleotide sequence ID" value="NZ_JBHRYA010000009.1"/>
</dbReference>
<dbReference type="Gene3D" id="3.40.630.10">
    <property type="entry name" value="Zn peptidases"/>
    <property type="match status" value="1"/>
</dbReference>
<keyword evidence="6" id="KW-1185">Reference proteome</keyword>
<dbReference type="Pfam" id="PF00246">
    <property type="entry name" value="Peptidase_M14"/>
    <property type="match status" value="1"/>
</dbReference>
<comment type="similarity">
    <text evidence="2">Belongs to the peptidase M14 family.</text>
</comment>
<dbReference type="PANTHER" id="PTHR12756:SF11">
    <property type="entry name" value="CYTOSOLIC CARBOXYPEPTIDASE 1"/>
    <property type="match status" value="1"/>
</dbReference>
<dbReference type="SMART" id="SM00631">
    <property type="entry name" value="Zn_pept"/>
    <property type="match status" value="1"/>
</dbReference>
<accession>A0ABV7XLN7</accession>
<dbReference type="PROSITE" id="PS51257">
    <property type="entry name" value="PROKAR_LIPOPROTEIN"/>
    <property type="match status" value="1"/>
</dbReference>
<evidence type="ECO:0000313" key="6">
    <source>
        <dbReference type="Proteomes" id="UP001595705"/>
    </source>
</evidence>
<keyword evidence="5" id="KW-0378">Hydrolase</keyword>
<keyword evidence="5" id="KW-0645">Protease</keyword>
<evidence type="ECO:0000313" key="5">
    <source>
        <dbReference type="EMBL" id="MFC3717090.1"/>
    </source>
</evidence>
<feature type="chain" id="PRO_5046595156" evidence="3">
    <location>
        <begin position="28"/>
        <end position="428"/>
    </location>
</feature>
<feature type="signal peptide" evidence="3">
    <location>
        <begin position="1"/>
        <end position="27"/>
    </location>
</feature>
<evidence type="ECO:0000259" key="4">
    <source>
        <dbReference type="PROSITE" id="PS52035"/>
    </source>
</evidence>
<keyword evidence="5" id="KW-0121">Carboxypeptidase</keyword>
<protein>
    <submittedName>
        <fullName evidence="5">M14 family zinc carboxypeptidase</fullName>
    </submittedName>
</protein>
<dbReference type="Proteomes" id="UP001595705">
    <property type="component" value="Unassembled WGS sequence"/>
</dbReference>
<dbReference type="PROSITE" id="PS52035">
    <property type="entry name" value="PEPTIDASE_M14"/>
    <property type="match status" value="1"/>
</dbReference>
<comment type="cofactor">
    <cofactor evidence="1">
        <name>Zn(2+)</name>
        <dbReference type="ChEBI" id="CHEBI:29105"/>
    </cofactor>
</comment>
<comment type="caution">
    <text evidence="5">The sequence shown here is derived from an EMBL/GenBank/DDBJ whole genome shotgun (WGS) entry which is preliminary data.</text>
</comment>
<name>A0ABV7XLN7_9GAMM</name>
<keyword evidence="3" id="KW-0732">Signal</keyword>
<dbReference type="CDD" id="cd06237">
    <property type="entry name" value="M14_Nna1-like"/>
    <property type="match status" value="1"/>
</dbReference>
<dbReference type="SUPFAM" id="SSF53187">
    <property type="entry name" value="Zn-dependent exopeptidases"/>
    <property type="match status" value="1"/>
</dbReference>
<evidence type="ECO:0000256" key="2">
    <source>
        <dbReference type="PROSITE-ProRule" id="PRU01379"/>
    </source>
</evidence>
<gene>
    <name evidence="5" type="ORF">ACFONC_13090</name>
</gene>
<dbReference type="InterPro" id="IPR000834">
    <property type="entry name" value="Peptidase_M14"/>
</dbReference>
<organism evidence="5 6">
    <name type="scientific">Luteimonas soli</name>
    <dbReference type="NCBI Taxonomy" id="1648966"/>
    <lineage>
        <taxon>Bacteria</taxon>
        <taxon>Pseudomonadati</taxon>
        <taxon>Pseudomonadota</taxon>
        <taxon>Gammaproteobacteria</taxon>
        <taxon>Lysobacterales</taxon>
        <taxon>Lysobacteraceae</taxon>
        <taxon>Luteimonas</taxon>
    </lineage>
</organism>
<sequence>MQMGKQRAGRIEWRRLLLALPFAAVLAACSTVPEATRAPAPATPSEAATATAHVQQRRDWHFAADGVTFSNRLESARLNDVRRLGAGDYAVTIAPEIVPINPSPWYGFTVSAEAERPLRIEFRYRDGKARYWPKLSRDGKRWHAATPEQFAEGEQGTALTVDAGPQPLHVFAQPPIGIGAFADWGNALVERGVARRSVIGESERDRPLHMLALGNPDAREVLLVLGRQHPPETTGTQALMGFVDELAADSPLARDFRERTLVIVVPLLNPDGVVEGNWRGNINGQDLNRDWGPFTQSETRAVRDLLERELDDKGRRLAFAIDFHSTWSDVFYTVEEAPSRRPGGVLRRWIDDMQQRYPGRIRESASPSGNSAVFKNWAFRQYRAPTVTYEVGDKTGSEQLHELATFAADSVMRILLDATPPTGPAGAP</sequence>
<evidence type="ECO:0000256" key="3">
    <source>
        <dbReference type="SAM" id="SignalP"/>
    </source>
</evidence>
<dbReference type="EMBL" id="JBHRYA010000009">
    <property type="protein sequence ID" value="MFC3717090.1"/>
    <property type="molecule type" value="Genomic_DNA"/>
</dbReference>
<dbReference type="InterPro" id="IPR050821">
    <property type="entry name" value="Cytosolic_carboxypeptidase"/>
</dbReference>
<dbReference type="PANTHER" id="PTHR12756">
    <property type="entry name" value="CYTOSOLIC CARBOXYPEPTIDASE"/>
    <property type="match status" value="1"/>
</dbReference>
<dbReference type="GO" id="GO:0004180">
    <property type="term" value="F:carboxypeptidase activity"/>
    <property type="evidence" value="ECO:0007669"/>
    <property type="project" value="UniProtKB-KW"/>
</dbReference>
<feature type="domain" description="Peptidase M14" evidence="4">
    <location>
        <begin position="164"/>
        <end position="418"/>
    </location>
</feature>
<reference evidence="6" key="1">
    <citation type="journal article" date="2019" name="Int. J. Syst. Evol. Microbiol.">
        <title>The Global Catalogue of Microorganisms (GCM) 10K type strain sequencing project: providing services to taxonomists for standard genome sequencing and annotation.</title>
        <authorList>
            <consortium name="The Broad Institute Genomics Platform"/>
            <consortium name="The Broad Institute Genome Sequencing Center for Infectious Disease"/>
            <person name="Wu L."/>
            <person name="Ma J."/>
        </authorList>
    </citation>
    <scope>NUCLEOTIDE SEQUENCE [LARGE SCALE GENOMIC DNA]</scope>
    <source>
        <strain evidence="6">KCTC 42441</strain>
    </source>
</reference>
<proteinExistence type="inferred from homology"/>
<feature type="active site" description="Proton donor/acceptor" evidence="2">
    <location>
        <position position="390"/>
    </location>
</feature>
<evidence type="ECO:0000256" key="1">
    <source>
        <dbReference type="ARBA" id="ARBA00001947"/>
    </source>
</evidence>